<dbReference type="AlphaFoldDB" id="A0A0B0N2K4"/>
<accession>A0A0B0N2K4</accession>
<gene>
    <name evidence="1" type="ORF">F383_35893</name>
</gene>
<evidence type="ECO:0000313" key="1">
    <source>
        <dbReference type="EMBL" id="KHG08608.1"/>
    </source>
</evidence>
<protein>
    <submittedName>
        <fullName evidence="1">Uncharacterized protein</fullName>
    </submittedName>
</protein>
<dbReference type="EMBL" id="JRRC01502817">
    <property type="protein sequence ID" value="KHG08608.1"/>
    <property type="molecule type" value="Genomic_DNA"/>
</dbReference>
<comment type="caution">
    <text evidence="1">The sequence shown here is derived from an EMBL/GenBank/DDBJ whole genome shotgun (WGS) entry which is preliminary data.</text>
</comment>
<reference evidence="2" key="1">
    <citation type="submission" date="2014-09" db="EMBL/GenBank/DDBJ databases">
        <authorList>
            <person name="Mudge J."/>
            <person name="Ramaraj T."/>
            <person name="Lindquist I.E."/>
            <person name="Bharti A.K."/>
            <person name="Sundararajan A."/>
            <person name="Cameron C.T."/>
            <person name="Woodward J.E."/>
            <person name="May G.D."/>
            <person name="Brubaker C."/>
            <person name="Broadhvest J."/>
            <person name="Wilkins T.A."/>
        </authorList>
    </citation>
    <scope>NUCLEOTIDE SEQUENCE</scope>
    <source>
        <strain evidence="2">cv. AKA8401</strain>
    </source>
</reference>
<name>A0A0B0N2K4_GOSAR</name>
<proteinExistence type="predicted"/>
<keyword evidence="2" id="KW-1185">Reference proteome</keyword>
<dbReference type="Proteomes" id="UP000032142">
    <property type="component" value="Unassembled WGS sequence"/>
</dbReference>
<sequence>MFYTWVSIGERKERETGQKQRKWANVRNQHSLDFLTRVDTRPCQFGRVEARRETQACPCRAQVESNSEKANFKGF</sequence>
<organism evidence="1 2">
    <name type="scientific">Gossypium arboreum</name>
    <name type="common">Tree cotton</name>
    <name type="synonym">Gossypium nanking</name>
    <dbReference type="NCBI Taxonomy" id="29729"/>
    <lineage>
        <taxon>Eukaryota</taxon>
        <taxon>Viridiplantae</taxon>
        <taxon>Streptophyta</taxon>
        <taxon>Embryophyta</taxon>
        <taxon>Tracheophyta</taxon>
        <taxon>Spermatophyta</taxon>
        <taxon>Magnoliopsida</taxon>
        <taxon>eudicotyledons</taxon>
        <taxon>Gunneridae</taxon>
        <taxon>Pentapetalae</taxon>
        <taxon>rosids</taxon>
        <taxon>malvids</taxon>
        <taxon>Malvales</taxon>
        <taxon>Malvaceae</taxon>
        <taxon>Malvoideae</taxon>
        <taxon>Gossypium</taxon>
    </lineage>
</organism>
<evidence type="ECO:0000313" key="2">
    <source>
        <dbReference type="Proteomes" id="UP000032142"/>
    </source>
</evidence>